<feature type="region of interest" description="Disordered" evidence="1">
    <location>
        <begin position="311"/>
        <end position="369"/>
    </location>
</feature>
<reference evidence="3" key="1">
    <citation type="submission" date="2018-05" db="EMBL/GenBank/DDBJ databases">
        <title>Draft genome sequence of Stemphylium lycopersici strain CIDEFI 213.</title>
        <authorList>
            <person name="Medina R."/>
            <person name="Franco M.E.E."/>
            <person name="Lucentini C.G."/>
            <person name="Saparrat M.C.N."/>
            <person name="Balatti P.A."/>
        </authorList>
    </citation>
    <scope>NUCLEOTIDE SEQUENCE [LARGE SCALE GENOMIC DNA]</scope>
    <source>
        <strain evidence="3">CIDEFI 213</strain>
    </source>
</reference>
<protein>
    <submittedName>
        <fullName evidence="2">Uncharacterized protein</fullName>
    </submittedName>
</protein>
<sequence length="380" mass="43535">MCMSDKLFCILWNPTFNIHSSSKKRKAARNKCTAKKEMAAKQQQLPPNPPPPTQFNEIKDMLEPYWRLFNSIMENQPRNNIVFHQGTLLVKGYNIPTLGMRLASDLHLGHPDTAGIDHYPREIQARVRMGSLKYNHCDYSIQLFLIYLEPLLREVGAKVEWFAVGAKPMVLFHSLPRPAQLYIRHSVFIITTTRSEEFIADFTIEQFGFPDAWWFMEKTAYLRLCTIGLTIKQPSAEEVARARAGEIRTPMPRDAIAFAICDSVYLDDWMTYEEEERLNHMDGVVKGEFARLERRDARAREVRCLGCRTELSSAESQSPDHGSDSQNTIWSSPSPSPSTSDAGSQSSQRSWDSDTEYVSQSIAGSPPYTKDLRRYYYGIE</sequence>
<feature type="compositionally biased region" description="Low complexity" evidence="1">
    <location>
        <begin position="331"/>
        <end position="350"/>
    </location>
</feature>
<evidence type="ECO:0000313" key="2">
    <source>
        <dbReference type="EMBL" id="RAR14968.1"/>
    </source>
</evidence>
<evidence type="ECO:0000256" key="1">
    <source>
        <dbReference type="SAM" id="MobiDB-lite"/>
    </source>
</evidence>
<dbReference type="EMBL" id="QGDH01000016">
    <property type="protein sequence ID" value="RAR14968.1"/>
    <property type="molecule type" value="Genomic_DNA"/>
</dbReference>
<organism evidence="2 3">
    <name type="scientific">Stemphylium lycopersici</name>
    <name type="common">Tomato gray leaf spot disease fungus</name>
    <name type="synonym">Thyrospora lycopersici</name>
    <dbReference type="NCBI Taxonomy" id="183478"/>
    <lineage>
        <taxon>Eukaryota</taxon>
        <taxon>Fungi</taxon>
        <taxon>Dikarya</taxon>
        <taxon>Ascomycota</taxon>
        <taxon>Pezizomycotina</taxon>
        <taxon>Dothideomycetes</taxon>
        <taxon>Pleosporomycetidae</taxon>
        <taxon>Pleosporales</taxon>
        <taxon>Pleosporineae</taxon>
        <taxon>Pleosporaceae</taxon>
        <taxon>Stemphylium</taxon>
    </lineage>
</organism>
<keyword evidence="3" id="KW-1185">Reference proteome</keyword>
<proteinExistence type="predicted"/>
<comment type="caution">
    <text evidence="2">The sequence shown here is derived from an EMBL/GenBank/DDBJ whole genome shotgun (WGS) entry which is preliminary data.</text>
</comment>
<dbReference type="Proteomes" id="UP000249619">
    <property type="component" value="Unassembled WGS sequence"/>
</dbReference>
<dbReference type="AlphaFoldDB" id="A0A364NCB2"/>
<evidence type="ECO:0000313" key="3">
    <source>
        <dbReference type="Proteomes" id="UP000249619"/>
    </source>
</evidence>
<accession>A0A364NCB2</accession>
<name>A0A364NCB2_STELY</name>
<feature type="compositionally biased region" description="Polar residues" evidence="1">
    <location>
        <begin position="311"/>
        <end position="330"/>
    </location>
</feature>
<gene>
    <name evidence="2" type="ORF">DDE83_001604</name>
</gene>